<evidence type="ECO:0000256" key="7">
    <source>
        <dbReference type="ARBA" id="ARBA00022989"/>
    </source>
</evidence>
<feature type="transmembrane region" description="Helical" evidence="12">
    <location>
        <begin position="59"/>
        <end position="81"/>
    </location>
</feature>
<keyword evidence="11 12" id="KW-0472">Membrane</keyword>
<comment type="similarity">
    <text evidence="2">Belongs to the fatty acid desaturase type 1 family. AlkB subfamily.</text>
</comment>
<dbReference type="EMBL" id="LQPZ01000037">
    <property type="protein sequence ID" value="ORX01416.1"/>
    <property type="molecule type" value="Genomic_DNA"/>
</dbReference>
<dbReference type="GO" id="GO:0006629">
    <property type="term" value="P:lipid metabolic process"/>
    <property type="evidence" value="ECO:0007669"/>
    <property type="project" value="InterPro"/>
</dbReference>
<dbReference type="PANTHER" id="PTHR38674:SF1">
    <property type="entry name" value="ALKANE 1-MONOOXYGENASE 1"/>
    <property type="match status" value="1"/>
</dbReference>
<evidence type="ECO:0000256" key="6">
    <source>
        <dbReference type="ARBA" id="ARBA00022723"/>
    </source>
</evidence>
<organism evidence="14 15">
    <name type="scientific">Mycolicibacillus trivialis</name>
    <dbReference type="NCBI Taxonomy" id="1798"/>
    <lineage>
        <taxon>Bacteria</taxon>
        <taxon>Bacillati</taxon>
        <taxon>Actinomycetota</taxon>
        <taxon>Actinomycetes</taxon>
        <taxon>Mycobacteriales</taxon>
        <taxon>Mycobacteriaceae</taxon>
        <taxon>Mycolicibacillus</taxon>
    </lineage>
</organism>
<dbReference type="InterPro" id="IPR033885">
    <property type="entry name" value="AlkB/XylM"/>
</dbReference>
<dbReference type="GO" id="GO:0046872">
    <property type="term" value="F:metal ion binding"/>
    <property type="evidence" value="ECO:0007669"/>
    <property type="project" value="UniProtKB-KW"/>
</dbReference>
<evidence type="ECO:0000256" key="4">
    <source>
        <dbReference type="ARBA" id="ARBA00022519"/>
    </source>
</evidence>
<keyword evidence="15" id="KW-1185">Reference proteome</keyword>
<dbReference type="RefSeq" id="WP_234808082.1">
    <property type="nucleotide sequence ID" value="NZ_JACKSN010000165.1"/>
</dbReference>
<keyword evidence="5 12" id="KW-0812">Transmembrane</keyword>
<keyword evidence="10 14" id="KW-0503">Monooxygenase</keyword>
<evidence type="ECO:0000256" key="8">
    <source>
        <dbReference type="ARBA" id="ARBA00023002"/>
    </source>
</evidence>
<keyword evidence="7 12" id="KW-1133">Transmembrane helix</keyword>
<comment type="subcellular location">
    <subcellularLocation>
        <location evidence="1">Cell inner membrane</location>
        <topology evidence="1">Multi-pass membrane protein</topology>
    </subcellularLocation>
</comment>
<evidence type="ECO:0000256" key="11">
    <source>
        <dbReference type="ARBA" id="ARBA00023136"/>
    </source>
</evidence>
<dbReference type="PANTHER" id="PTHR38674">
    <property type="entry name" value="ALKANE 1-MONOOXYGENASE 1"/>
    <property type="match status" value="1"/>
</dbReference>
<comment type="caution">
    <text evidence="14">The sequence shown here is derived from an EMBL/GenBank/DDBJ whole genome shotgun (WGS) entry which is preliminary data.</text>
</comment>
<name>A0A1X2EGY9_9MYCO</name>
<dbReference type="AlphaFoldDB" id="A0A1X2EGY9"/>
<reference evidence="14 15" key="1">
    <citation type="submission" date="2016-01" db="EMBL/GenBank/DDBJ databases">
        <title>The new phylogeny of the genus Mycobacterium.</title>
        <authorList>
            <person name="Tarcisio F."/>
            <person name="Conor M."/>
            <person name="Antonella G."/>
            <person name="Elisabetta G."/>
            <person name="Giulia F.S."/>
            <person name="Sara T."/>
            <person name="Anna F."/>
            <person name="Clotilde B."/>
            <person name="Roberto B."/>
            <person name="Veronica D.S."/>
            <person name="Fabio R."/>
            <person name="Monica P."/>
            <person name="Olivier J."/>
            <person name="Enrico T."/>
            <person name="Nicola S."/>
        </authorList>
    </citation>
    <scope>NUCLEOTIDE SEQUENCE [LARGE SCALE GENOMIC DNA]</scope>
    <source>
        <strain evidence="14 15">DSM 44153</strain>
    </source>
</reference>
<dbReference type="GO" id="GO:0005886">
    <property type="term" value="C:plasma membrane"/>
    <property type="evidence" value="ECO:0007669"/>
    <property type="project" value="UniProtKB-SubCell"/>
</dbReference>
<dbReference type="InterPro" id="IPR005804">
    <property type="entry name" value="FA_desaturase_dom"/>
</dbReference>
<evidence type="ECO:0000313" key="14">
    <source>
        <dbReference type="EMBL" id="ORX01416.1"/>
    </source>
</evidence>
<keyword evidence="4" id="KW-0997">Cell inner membrane</keyword>
<feature type="transmembrane region" description="Helical" evidence="12">
    <location>
        <begin position="26"/>
        <end position="47"/>
    </location>
</feature>
<evidence type="ECO:0000256" key="12">
    <source>
        <dbReference type="SAM" id="Phobius"/>
    </source>
</evidence>
<accession>A0A1X2EGY9</accession>
<dbReference type="Pfam" id="PF00487">
    <property type="entry name" value="FA_desaturase"/>
    <property type="match status" value="1"/>
</dbReference>
<dbReference type="CDD" id="cd03512">
    <property type="entry name" value="Alkane-hydroxylase"/>
    <property type="match status" value="1"/>
</dbReference>
<feature type="transmembrane region" description="Helical" evidence="12">
    <location>
        <begin position="135"/>
        <end position="156"/>
    </location>
</feature>
<keyword evidence="6" id="KW-0479">Metal-binding</keyword>
<evidence type="ECO:0000256" key="2">
    <source>
        <dbReference type="ARBA" id="ARBA00010823"/>
    </source>
</evidence>
<keyword evidence="3" id="KW-1003">Cell membrane</keyword>
<keyword evidence="9" id="KW-0408">Iron</keyword>
<evidence type="ECO:0000256" key="5">
    <source>
        <dbReference type="ARBA" id="ARBA00022692"/>
    </source>
</evidence>
<gene>
    <name evidence="14" type="ORF">AWC30_13595</name>
</gene>
<evidence type="ECO:0000256" key="1">
    <source>
        <dbReference type="ARBA" id="ARBA00004429"/>
    </source>
</evidence>
<dbReference type="Proteomes" id="UP000193090">
    <property type="component" value="Unassembled WGS sequence"/>
</dbReference>
<keyword evidence="8" id="KW-0560">Oxidoreductase</keyword>
<protein>
    <submittedName>
        <fullName evidence="14">Alkane 1-monooxygenase</fullName>
    </submittedName>
</protein>
<dbReference type="STRING" id="1798.AWC30_13595"/>
<proteinExistence type="inferred from homology"/>
<feature type="domain" description="Fatty acid desaturase" evidence="13">
    <location>
        <begin position="137"/>
        <end position="364"/>
    </location>
</feature>
<feature type="transmembrane region" description="Helical" evidence="12">
    <location>
        <begin position="254"/>
        <end position="273"/>
    </location>
</feature>
<evidence type="ECO:0000256" key="3">
    <source>
        <dbReference type="ARBA" id="ARBA00022475"/>
    </source>
</evidence>
<feature type="transmembrane region" description="Helical" evidence="12">
    <location>
        <begin position="102"/>
        <end position="123"/>
    </location>
</feature>
<evidence type="ECO:0000259" key="13">
    <source>
        <dbReference type="Pfam" id="PF00487"/>
    </source>
</evidence>
<evidence type="ECO:0000256" key="10">
    <source>
        <dbReference type="ARBA" id="ARBA00023033"/>
    </source>
</evidence>
<sequence length="415" mass="47318">MTSTTHPGDAVVAEAGPAAWRDRKRYLWLLGLFVPTMLFLVLPISWGLNQAGWHTAAQLPLWIGPILIYLLLPALDLWVGVDGHNPPDEAMARLENDKYYRYATYAYIPFQYASVLFGAYLFTASDLGWLGFDGGLGWLGKIGVAFTVGTVGGVGINTAHEMGHKRDELERWLSKITLAQVWYGHFYIEHNRGHHVRVATPEDPASARFGETFWEFLPRTVFGSLRSALRLEAQRIRRLGKNPWNPRTWPGNDVLNAWAMSIVFWGVLVAVFGPALVPLIVIQAIYGFSLLESVNYLEHYGLVRQKRENGRYERCTPQHSWNSDHLVTNLFLYHLQRHSDHHANPTRRYQTLRSMAESPNLPAGYGSLIAVTYFPPVWRKLMDHRVLEHYDGDITRANIHPRVRDRVLARYPAVA</sequence>
<dbReference type="GO" id="GO:0004497">
    <property type="term" value="F:monooxygenase activity"/>
    <property type="evidence" value="ECO:0007669"/>
    <property type="project" value="UniProtKB-KW"/>
</dbReference>
<evidence type="ECO:0000313" key="15">
    <source>
        <dbReference type="Proteomes" id="UP000193090"/>
    </source>
</evidence>
<evidence type="ECO:0000256" key="9">
    <source>
        <dbReference type="ARBA" id="ARBA00023004"/>
    </source>
</evidence>